<dbReference type="Proteomes" id="UP000267606">
    <property type="component" value="Unassembled WGS sequence"/>
</dbReference>
<dbReference type="EMBL" id="UZAJ01043385">
    <property type="protein sequence ID" value="VDP25420.1"/>
    <property type="molecule type" value="Genomic_DNA"/>
</dbReference>
<evidence type="ECO:0000313" key="4">
    <source>
        <dbReference type="WBParaSite" id="OFLC_0001597601-mRNA-1"/>
    </source>
</evidence>
<gene>
    <name evidence="2" type="ORF">OFLC_LOCUS15963</name>
</gene>
<dbReference type="WBParaSite" id="OFLC_0001597601-mRNA-1">
    <property type="protein sequence ID" value="OFLC_0001597601-mRNA-1"/>
    <property type="gene ID" value="OFLC_0001597601"/>
</dbReference>
<reference evidence="2 3" key="2">
    <citation type="submission" date="2018-11" db="EMBL/GenBank/DDBJ databases">
        <authorList>
            <consortium name="Pathogen Informatics"/>
        </authorList>
    </citation>
    <scope>NUCLEOTIDE SEQUENCE [LARGE SCALE GENOMIC DNA]</scope>
</reference>
<feature type="region of interest" description="Disordered" evidence="1">
    <location>
        <begin position="1"/>
        <end position="27"/>
    </location>
</feature>
<name>A0A183I8A1_9BILA</name>
<proteinExistence type="predicted"/>
<organism evidence="4">
    <name type="scientific">Onchocerca flexuosa</name>
    <dbReference type="NCBI Taxonomy" id="387005"/>
    <lineage>
        <taxon>Eukaryota</taxon>
        <taxon>Metazoa</taxon>
        <taxon>Ecdysozoa</taxon>
        <taxon>Nematoda</taxon>
        <taxon>Chromadorea</taxon>
        <taxon>Rhabditida</taxon>
        <taxon>Spirurina</taxon>
        <taxon>Spiruromorpha</taxon>
        <taxon>Filarioidea</taxon>
        <taxon>Onchocercidae</taxon>
        <taxon>Onchocerca</taxon>
    </lineage>
</organism>
<sequence length="129" mass="14617">ATATATATAVATAASPPQFLQQPQQQQQQQQQIIQQIQANNCNLNDTTNGYHQDMNESNELDEDSNSHKEVKIEVFSEDENDYDDNGDDNYAVKEIGKIKLENILSRIFSNFPASSDFLFWILKLHKLI</sequence>
<keyword evidence="3" id="KW-1185">Reference proteome</keyword>
<evidence type="ECO:0000313" key="2">
    <source>
        <dbReference type="EMBL" id="VDP25420.1"/>
    </source>
</evidence>
<reference evidence="4" key="1">
    <citation type="submission" date="2016-06" db="UniProtKB">
        <authorList>
            <consortium name="WormBaseParasite"/>
        </authorList>
    </citation>
    <scope>IDENTIFICATION</scope>
</reference>
<dbReference type="AlphaFoldDB" id="A0A183I8A1"/>
<evidence type="ECO:0000313" key="3">
    <source>
        <dbReference type="Proteomes" id="UP000267606"/>
    </source>
</evidence>
<accession>A0A183I8A1</accession>
<feature type="region of interest" description="Disordered" evidence="1">
    <location>
        <begin position="44"/>
        <end position="70"/>
    </location>
</feature>
<protein>
    <submittedName>
        <fullName evidence="2 4">Uncharacterized protein</fullName>
    </submittedName>
</protein>
<evidence type="ECO:0000256" key="1">
    <source>
        <dbReference type="SAM" id="MobiDB-lite"/>
    </source>
</evidence>